<sequence>MSVSCMRKLVAKIEEKEKRLKELELKSKIWLAADNWKMDPLEVDHLNKYNGDPDETILPFTGKYPKSKEIPLLSMDIAINMQDPREAKRKFQEEVLLIFGSDNEL</sequence>
<name>A0A3M7R1E1_BRAPC</name>
<dbReference type="EMBL" id="REGN01004461">
    <property type="protein sequence ID" value="RNA17407.1"/>
    <property type="molecule type" value="Genomic_DNA"/>
</dbReference>
<evidence type="ECO:0000313" key="3">
    <source>
        <dbReference type="Proteomes" id="UP000276133"/>
    </source>
</evidence>
<organism evidence="2 3">
    <name type="scientific">Brachionus plicatilis</name>
    <name type="common">Marine rotifer</name>
    <name type="synonym">Brachionus muelleri</name>
    <dbReference type="NCBI Taxonomy" id="10195"/>
    <lineage>
        <taxon>Eukaryota</taxon>
        <taxon>Metazoa</taxon>
        <taxon>Spiralia</taxon>
        <taxon>Gnathifera</taxon>
        <taxon>Rotifera</taxon>
        <taxon>Eurotatoria</taxon>
        <taxon>Monogononta</taxon>
        <taxon>Pseudotrocha</taxon>
        <taxon>Ploima</taxon>
        <taxon>Brachionidae</taxon>
        <taxon>Brachionus</taxon>
    </lineage>
</organism>
<proteinExistence type="predicted"/>
<evidence type="ECO:0000256" key="1">
    <source>
        <dbReference type="SAM" id="Coils"/>
    </source>
</evidence>
<comment type="caution">
    <text evidence="2">The sequence shown here is derived from an EMBL/GenBank/DDBJ whole genome shotgun (WGS) entry which is preliminary data.</text>
</comment>
<dbReference type="AlphaFoldDB" id="A0A3M7R1E1"/>
<keyword evidence="1" id="KW-0175">Coiled coil</keyword>
<reference evidence="2 3" key="1">
    <citation type="journal article" date="2018" name="Sci. Rep.">
        <title>Genomic signatures of local adaptation to the degree of environmental predictability in rotifers.</title>
        <authorList>
            <person name="Franch-Gras L."/>
            <person name="Hahn C."/>
            <person name="Garcia-Roger E.M."/>
            <person name="Carmona M.J."/>
            <person name="Serra M."/>
            <person name="Gomez A."/>
        </authorList>
    </citation>
    <scope>NUCLEOTIDE SEQUENCE [LARGE SCALE GENOMIC DNA]</scope>
    <source>
        <strain evidence="2">HYR1</strain>
    </source>
</reference>
<feature type="coiled-coil region" evidence="1">
    <location>
        <begin position="6"/>
        <end position="33"/>
    </location>
</feature>
<evidence type="ECO:0000313" key="2">
    <source>
        <dbReference type="EMBL" id="RNA17407.1"/>
    </source>
</evidence>
<gene>
    <name evidence="2" type="ORF">BpHYR1_013021</name>
</gene>
<keyword evidence="3" id="KW-1185">Reference proteome</keyword>
<accession>A0A3M7R1E1</accession>
<protein>
    <submittedName>
        <fullName evidence="2">Uncharacterized protein</fullName>
    </submittedName>
</protein>
<dbReference type="Proteomes" id="UP000276133">
    <property type="component" value="Unassembled WGS sequence"/>
</dbReference>